<dbReference type="InterPro" id="IPR003892">
    <property type="entry name" value="CUE"/>
</dbReference>
<keyword evidence="5" id="KW-1185">Reference proteome</keyword>
<proteinExistence type="predicted"/>
<evidence type="ECO:0000256" key="1">
    <source>
        <dbReference type="SAM" id="MobiDB-lite"/>
    </source>
</evidence>
<evidence type="ECO:0000313" key="4">
    <source>
        <dbReference type="EMBL" id="OAG14658.1"/>
    </source>
</evidence>
<evidence type="ECO:0000259" key="2">
    <source>
        <dbReference type="PROSITE" id="PS51140"/>
    </source>
</evidence>
<dbReference type="AlphaFoldDB" id="A0A177D583"/>
<sequence>MAAATIPRAFLAPGRSAFAVIDPVTEQYHRLLDQSGALQLSTSGKSGSYFAISYVWSDWKETAADKFPSWRLLREHLLMLATTDLATNLLKALTDIAERIPLKLFQPDPFRCWLDSKCIDQSSLADKIHWIPRMNEIYFDARCTILLLRDVDLTALYELLRLTKCLIAETSPDRGSTSHRCLFTPSCISLVASIPPSLEQACLDSLEALWKGSWRKRAWIFQEILLSARYMLSWGDKSTVAYMELGTVGRIAAFLHQRYPEKGWLHDFWSWCKQCHCLREFYAEKLDMEATVLQLAEHLEATVACDKYYALCGILGLKDVLYNANHSAEEALNQILSALTKQGRMGWMYAIPPSVSGAGITLSNSCMAPFFLTRKKRQTSVGFYQESFVSEDLMGFTAVEMGFVQKVVSLETVIRHLGSSVGSLYTQGIKEESFRELYGHSTVAEQLFPAILHRLDYDTIGPFREHVLFNRLRKAFEITGPSSHLTGTDTDIMAFWEIVVRLCFVETNSFECSDPLGQQLVQMSADRVQSLCKMLVSQGWCVVHWQTYEKEPRAQLAVTLLNNPSDAYKWAGRSMWCVRTQRSQDSLLLVGSSETSNAPRDDNASQESMERKPSTTSTQLRDSGTKFYSIALQLPRLQSLSNFSHPVSHDNPAELYRETLYYPIVDDVISTLENFSTSLTDNWNRKVKFFLVERRKGIANPKPIVHHADALVDLVGQFAHLDILSGNERSPVVSNSASEREIDSQFDYLRSMFPSLDRDLVSNVFYNSRYVLATAQFRCNGTLMRRNSNLDAAIDSCLQLTDAGMDQAHDIAGSEDQHDDPSCNSCNTGTAQTAALIDFSSDSESGPQSQVLIDLSLDHVKTTPLHNDAMTFAEEVQVSAHSRSSHLDSLI</sequence>
<dbReference type="PROSITE" id="PS51278">
    <property type="entry name" value="GATASE_TYPE_2"/>
    <property type="match status" value="1"/>
</dbReference>
<evidence type="ECO:0000313" key="5">
    <source>
        <dbReference type="Proteomes" id="UP000077248"/>
    </source>
</evidence>
<dbReference type="InterPro" id="IPR010730">
    <property type="entry name" value="HET"/>
</dbReference>
<dbReference type="RefSeq" id="XP_018380079.1">
    <property type="nucleotide sequence ID" value="XM_018523860.1"/>
</dbReference>
<evidence type="ECO:0008006" key="6">
    <source>
        <dbReference type="Google" id="ProtNLM"/>
    </source>
</evidence>
<dbReference type="Pfam" id="PF06985">
    <property type="entry name" value="HET"/>
    <property type="match status" value="1"/>
</dbReference>
<feature type="domain" description="Glutamine amidotransferase type-2" evidence="3">
    <location>
        <begin position="312"/>
        <end position="891"/>
    </location>
</feature>
<dbReference type="PANTHER" id="PTHR24148">
    <property type="entry name" value="ANKYRIN REPEAT DOMAIN-CONTAINING PROTEIN 39 HOMOLOG-RELATED"/>
    <property type="match status" value="1"/>
</dbReference>
<dbReference type="PROSITE" id="PS51140">
    <property type="entry name" value="CUE"/>
    <property type="match status" value="1"/>
</dbReference>
<accession>A0A177D583</accession>
<dbReference type="Proteomes" id="UP000077248">
    <property type="component" value="Unassembled WGS sequence"/>
</dbReference>
<organism evidence="4 5">
    <name type="scientific">Alternaria alternata</name>
    <name type="common">Alternaria rot fungus</name>
    <name type="synonym">Torula alternata</name>
    <dbReference type="NCBI Taxonomy" id="5599"/>
    <lineage>
        <taxon>Eukaryota</taxon>
        <taxon>Fungi</taxon>
        <taxon>Dikarya</taxon>
        <taxon>Ascomycota</taxon>
        <taxon>Pezizomycotina</taxon>
        <taxon>Dothideomycetes</taxon>
        <taxon>Pleosporomycetidae</taxon>
        <taxon>Pleosporales</taxon>
        <taxon>Pleosporineae</taxon>
        <taxon>Pleosporaceae</taxon>
        <taxon>Alternaria</taxon>
        <taxon>Alternaria sect. Alternaria</taxon>
        <taxon>Alternaria alternata complex</taxon>
    </lineage>
</organism>
<gene>
    <name evidence="4" type="ORF">CC77DRAFT_1013751</name>
</gene>
<feature type="compositionally biased region" description="Basic and acidic residues" evidence="1">
    <location>
        <begin position="599"/>
        <end position="613"/>
    </location>
</feature>
<feature type="domain" description="CUE" evidence="2">
    <location>
        <begin position="741"/>
        <end position="802"/>
    </location>
</feature>
<dbReference type="EMBL" id="KV441498">
    <property type="protein sequence ID" value="OAG14658.1"/>
    <property type="molecule type" value="Genomic_DNA"/>
</dbReference>
<feature type="compositionally biased region" description="Polar residues" evidence="1">
    <location>
        <begin position="589"/>
        <end position="598"/>
    </location>
</feature>
<dbReference type="GeneID" id="29109454"/>
<evidence type="ECO:0000259" key="3">
    <source>
        <dbReference type="PROSITE" id="PS51278"/>
    </source>
</evidence>
<feature type="region of interest" description="Disordered" evidence="1">
    <location>
        <begin position="589"/>
        <end position="620"/>
    </location>
</feature>
<dbReference type="KEGG" id="aalt:CC77DRAFT_1013751"/>
<dbReference type="VEuPathDB" id="FungiDB:CC77DRAFT_1013751"/>
<dbReference type="GO" id="GO:0043130">
    <property type="term" value="F:ubiquitin binding"/>
    <property type="evidence" value="ECO:0007669"/>
    <property type="project" value="InterPro"/>
</dbReference>
<dbReference type="InterPro" id="IPR017932">
    <property type="entry name" value="GATase_2_dom"/>
</dbReference>
<reference evidence="4 5" key="1">
    <citation type="submission" date="2016-05" db="EMBL/GenBank/DDBJ databases">
        <title>Comparative analysis of secretome profiles of manganese(II)-oxidizing ascomycete fungi.</title>
        <authorList>
            <consortium name="DOE Joint Genome Institute"/>
            <person name="Zeiner C.A."/>
            <person name="Purvine S.O."/>
            <person name="Zink E.M."/>
            <person name="Wu S."/>
            <person name="Pasa-Tolic L."/>
            <person name="Chaput D.L."/>
            <person name="Haridas S."/>
            <person name="Grigoriev I.V."/>
            <person name="Santelli C.M."/>
            <person name="Hansel C.M."/>
        </authorList>
    </citation>
    <scope>NUCLEOTIDE SEQUENCE [LARGE SCALE GENOMIC DNA]</scope>
    <source>
        <strain evidence="4 5">SRC1lrK2f</strain>
    </source>
</reference>
<dbReference type="InterPro" id="IPR052895">
    <property type="entry name" value="HetReg/Transcr_Mod"/>
</dbReference>
<name>A0A177D583_ALTAL</name>
<dbReference type="Gene3D" id="1.10.8.10">
    <property type="entry name" value="DNA helicase RuvA subunit, C-terminal domain"/>
    <property type="match status" value="1"/>
</dbReference>
<protein>
    <recommendedName>
        <fullName evidence="6">Heterokaryon incompatibility domain-containing protein</fullName>
    </recommendedName>
</protein>
<dbReference type="PANTHER" id="PTHR24148:SF64">
    <property type="entry name" value="HETEROKARYON INCOMPATIBILITY DOMAIN-CONTAINING PROTEIN"/>
    <property type="match status" value="1"/>
</dbReference>